<organism evidence="1 2">
    <name type="scientific">Periweissella fabaria</name>
    <dbReference type="NCBI Taxonomy" id="546157"/>
    <lineage>
        <taxon>Bacteria</taxon>
        <taxon>Bacillati</taxon>
        <taxon>Bacillota</taxon>
        <taxon>Bacilli</taxon>
        <taxon>Lactobacillales</taxon>
        <taxon>Lactobacillaceae</taxon>
        <taxon>Periweissella</taxon>
    </lineage>
</organism>
<dbReference type="RefSeq" id="WP_230097556.1">
    <property type="nucleotide sequence ID" value="NZ_CAKKNS010000011.1"/>
</dbReference>
<sequence>MAKEEWYSLTKASEKLGYSRTYVSLWLRRHKDDFPDEMIMQSGNSKMISEAGVKWIEENTKKEGVLVSNRTANEDKYLILVLLGKAHNIYFTICLIGRLVSCSYHSKKCHLKGVT</sequence>
<accession>A0ABN8BMB2</accession>
<dbReference type="EMBL" id="CAKKNS010000011">
    <property type="protein sequence ID" value="CAH0417534.1"/>
    <property type="molecule type" value="Genomic_DNA"/>
</dbReference>
<gene>
    <name evidence="1" type="ORF">WFA24289_01876</name>
</gene>
<evidence type="ECO:0000313" key="1">
    <source>
        <dbReference type="EMBL" id="CAH0417534.1"/>
    </source>
</evidence>
<proteinExistence type="predicted"/>
<protein>
    <submittedName>
        <fullName evidence="1">Uncharacterized protein</fullName>
    </submittedName>
</protein>
<comment type="caution">
    <text evidence="1">The sequence shown here is derived from an EMBL/GenBank/DDBJ whole genome shotgun (WGS) entry which is preliminary data.</text>
</comment>
<evidence type="ECO:0000313" key="2">
    <source>
        <dbReference type="Proteomes" id="UP000789707"/>
    </source>
</evidence>
<name>A0ABN8BMB2_9LACO</name>
<keyword evidence="2" id="KW-1185">Reference proteome</keyword>
<dbReference type="Proteomes" id="UP000789707">
    <property type="component" value="Unassembled WGS sequence"/>
</dbReference>
<reference evidence="1 2" key="1">
    <citation type="submission" date="2021-11" db="EMBL/GenBank/DDBJ databases">
        <authorList>
            <person name="Depoorter E."/>
        </authorList>
    </citation>
    <scope>NUCLEOTIDE SEQUENCE [LARGE SCALE GENOMIC DNA]</scope>
    <source>
        <strain evidence="1 2">LMG 24289</strain>
    </source>
</reference>